<feature type="region of interest" description="Disordered" evidence="1">
    <location>
        <begin position="1"/>
        <end position="20"/>
    </location>
</feature>
<proteinExistence type="predicted"/>
<keyword evidence="3" id="KW-1185">Reference proteome</keyword>
<evidence type="ECO:0000313" key="3">
    <source>
        <dbReference type="Proteomes" id="UP000247727"/>
    </source>
</evidence>
<gene>
    <name evidence="2" type="ORF">C8J30_11633</name>
</gene>
<feature type="compositionally biased region" description="Low complexity" evidence="1">
    <location>
        <begin position="228"/>
        <end position="244"/>
    </location>
</feature>
<reference evidence="2 3" key="1">
    <citation type="submission" date="2018-06" db="EMBL/GenBank/DDBJ databases">
        <title>Genomic Encyclopedia of Type Strains, Phase III (KMG-III): the genomes of soil and plant-associated and newly described type strains.</title>
        <authorList>
            <person name="Whitman W."/>
        </authorList>
    </citation>
    <scope>NUCLEOTIDE SEQUENCE [LARGE SCALE GENOMIC DNA]</scope>
    <source>
        <strain evidence="2 3">JA737</strain>
    </source>
</reference>
<protein>
    <submittedName>
        <fullName evidence="2">Uncharacterized protein</fullName>
    </submittedName>
</protein>
<name>A0A318TV25_9RHOB</name>
<feature type="region of interest" description="Disordered" evidence="1">
    <location>
        <begin position="226"/>
        <end position="253"/>
    </location>
</feature>
<accession>A0A318TV25</accession>
<evidence type="ECO:0000313" key="2">
    <source>
        <dbReference type="EMBL" id="PYF07707.1"/>
    </source>
</evidence>
<sequence length="307" mass="32374">MISAISAAPPRAQSQDTSSATTGSAVVFSLDDAEAARETALGLAQNWAPDAQFSVLRESLGQLRAYEAGETDNLTLGGNRVTVADHVSTEGRFTVFGAIAVTINGEDSTAILTPDMLQDELDLMRNLMSMIRAAADIAAHMAEGIRQTLADMNRADDPGQYDAYAQILAGQEREATDARIQADTVAADWGPKMDLLDQVIDAMWDLIPGAERPDAGTATAVADTPVSTAAETTETGAASQSDSQSEADRKKAARLAAQAMDETWERVKELLRHMEPVEAAPGSEAAARAWDAARAAIKATAIPQAST</sequence>
<dbReference type="AlphaFoldDB" id="A0A318TV25"/>
<comment type="caution">
    <text evidence="2">The sequence shown here is derived from an EMBL/GenBank/DDBJ whole genome shotgun (WGS) entry which is preliminary data.</text>
</comment>
<dbReference type="EMBL" id="QJTK01000016">
    <property type="protein sequence ID" value="PYF07707.1"/>
    <property type="molecule type" value="Genomic_DNA"/>
</dbReference>
<evidence type="ECO:0000256" key="1">
    <source>
        <dbReference type="SAM" id="MobiDB-lite"/>
    </source>
</evidence>
<organism evidence="2 3">
    <name type="scientific">Rhodobacter viridis</name>
    <dbReference type="NCBI Taxonomy" id="1054202"/>
    <lineage>
        <taxon>Bacteria</taxon>
        <taxon>Pseudomonadati</taxon>
        <taxon>Pseudomonadota</taxon>
        <taxon>Alphaproteobacteria</taxon>
        <taxon>Rhodobacterales</taxon>
        <taxon>Rhodobacter group</taxon>
        <taxon>Rhodobacter</taxon>
    </lineage>
</organism>
<dbReference type="Proteomes" id="UP000247727">
    <property type="component" value="Unassembled WGS sequence"/>
</dbReference>
<dbReference type="RefSeq" id="WP_110806787.1">
    <property type="nucleotide sequence ID" value="NZ_QJTK01000016.1"/>
</dbReference>